<organism evidence="1 2">
    <name type="scientific">Holdemanella biformis</name>
    <dbReference type="NCBI Taxonomy" id="1735"/>
    <lineage>
        <taxon>Bacteria</taxon>
        <taxon>Bacillati</taxon>
        <taxon>Bacillota</taxon>
        <taxon>Erysipelotrichia</taxon>
        <taxon>Erysipelotrichales</taxon>
        <taxon>Erysipelotrichaceae</taxon>
        <taxon>Holdemanella</taxon>
    </lineage>
</organism>
<reference evidence="1 2" key="1">
    <citation type="submission" date="2018-08" db="EMBL/GenBank/DDBJ databases">
        <title>A genome reference for cultivated species of the human gut microbiota.</title>
        <authorList>
            <person name="Zou Y."/>
            <person name="Xue W."/>
            <person name="Luo G."/>
        </authorList>
    </citation>
    <scope>NUCLEOTIDE SEQUENCE [LARGE SCALE GENOMIC DNA]</scope>
    <source>
        <strain evidence="1 2">AF10-31</strain>
    </source>
</reference>
<dbReference type="EMBL" id="QSAT01000026">
    <property type="protein sequence ID" value="RGW74319.1"/>
    <property type="molecule type" value="Genomic_DNA"/>
</dbReference>
<protein>
    <submittedName>
        <fullName evidence="1">Uncharacterized protein</fullName>
    </submittedName>
</protein>
<proteinExistence type="predicted"/>
<accession>A0A413CSJ9</accession>
<dbReference type="AlphaFoldDB" id="A0A413CSJ9"/>
<name>A0A413CSJ9_9FIRM</name>
<sequence length="64" mass="7639">MNFHECMKLFYPETKIILYNRKNEVVLEGQVNDIRKECEKYHNVEVTFVSGRADTTGLKIWLDM</sequence>
<dbReference type="RefSeq" id="WP_003866115.1">
    <property type="nucleotide sequence ID" value="NZ_CABLCL010000123.1"/>
</dbReference>
<gene>
    <name evidence="1" type="ORF">DWV56_08380</name>
</gene>
<evidence type="ECO:0000313" key="1">
    <source>
        <dbReference type="EMBL" id="RGW74319.1"/>
    </source>
</evidence>
<evidence type="ECO:0000313" key="2">
    <source>
        <dbReference type="Proteomes" id="UP000284651"/>
    </source>
</evidence>
<dbReference type="Proteomes" id="UP000284651">
    <property type="component" value="Unassembled WGS sequence"/>
</dbReference>
<comment type="caution">
    <text evidence="1">The sequence shown here is derived from an EMBL/GenBank/DDBJ whole genome shotgun (WGS) entry which is preliminary data.</text>
</comment>